<keyword evidence="3" id="KW-1185">Reference proteome</keyword>
<dbReference type="PROSITE" id="PS50011">
    <property type="entry name" value="PROTEIN_KINASE_DOM"/>
    <property type="match status" value="1"/>
</dbReference>
<sequence length="130" mass="14867">MAVFADIQKCVSPIDKNHFVNMIDKGKSEKFKFIIMEIVSYSLMDIRTNMMKNFTSQSTIIQIGRQTIQSIEALHYIGYVHRDIKPHNIAIGVLHTTVRSTFSTMESRGSILMERDECESLASTSSFWAQ</sequence>
<gene>
    <name evidence="2" type="ORF">PENTCL1PPCAC_6155</name>
</gene>
<proteinExistence type="predicted"/>
<dbReference type="Pfam" id="PF00069">
    <property type="entry name" value="Pkinase"/>
    <property type="match status" value="1"/>
</dbReference>
<dbReference type="EMBL" id="BTSX01000002">
    <property type="protein sequence ID" value="GMS83980.1"/>
    <property type="molecule type" value="Genomic_DNA"/>
</dbReference>
<reference evidence="2" key="1">
    <citation type="submission" date="2023-10" db="EMBL/GenBank/DDBJ databases">
        <title>Genome assembly of Pristionchus species.</title>
        <authorList>
            <person name="Yoshida K."/>
            <person name="Sommer R.J."/>
        </authorList>
    </citation>
    <scope>NUCLEOTIDE SEQUENCE</scope>
    <source>
        <strain evidence="2">RS0144</strain>
    </source>
</reference>
<dbReference type="Proteomes" id="UP001432027">
    <property type="component" value="Unassembled WGS sequence"/>
</dbReference>
<evidence type="ECO:0000313" key="3">
    <source>
        <dbReference type="Proteomes" id="UP001432027"/>
    </source>
</evidence>
<evidence type="ECO:0000313" key="2">
    <source>
        <dbReference type="EMBL" id="GMS83980.1"/>
    </source>
</evidence>
<dbReference type="PANTHER" id="PTHR11909">
    <property type="entry name" value="CASEIN KINASE-RELATED"/>
    <property type="match status" value="1"/>
</dbReference>
<dbReference type="GO" id="GO:0004672">
    <property type="term" value="F:protein kinase activity"/>
    <property type="evidence" value="ECO:0007669"/>
    <property type="project" value="InterPro"/>
</dbReference>
<dbReference type="SUPFAM" id="SSF56112">
    <property type="entry name" value="Protein kinase-like (PK-like)"/>
    <property type="match status" value="1"/>
</dbReference>
<dbReference type="InterPro" id="IPR050235">
    <property type="entry name" value="CK1_Ser-Thr_kinase"/>
</dbReference>
<name>A0AAV5SN58_9BILA</name>
<dbReference type="InterPro" id="IPR000719">
    <property type="entry name" value="Prot_kinase_dom"/>
</dbReference>
<dbReference type="GO" id="GO:0005524">
    <property type="term" value="F:ATP binding"/>
    <property type="evidence" value="ECO:0007669"/>
    <property type="project" value="InterPro"/>
</dbReference>
<dbReference type="InterPro" id="IPR011009">
    <property type="entry name" value="Kinase-like_dom_sf"/>
</dbReference>
<organism evidence="2 3">
    <name type="scientific">Pristionchus entomophagus</name>
    <dbReference type="NCBI Taxonomy" id="358040"/>
    <lineage>
        <taxon>Eukaryota</taxon>
        <taxon>Metazoa</taxon>
        <taxon>Ecdysozoa</taxon>
        <taxon>Nematoda</taxon>
        <taxon>Chromadorea</taxon>
        <taxon>Rhabditida</taxon>
        <taxon>Rhabditina</taxon>
        <taxon>Diplogasteromorpha</taxon>
        <taxon>Diplogasteroidea</taxon>
        <taxon>Neodiplogasteridae</taxon>
        <taxon>Pristionchus</taxon>
    </lineage>
</organism>
<evidence type="ECO:0000259" key="1">
    <source>
        <dbReference type="PROSITE" id="PS50011"/>
    </source>
</evidence>
<dbReference type="Gene3D" id="1.10.510.10">
    <property type="entry name" value="Transferase(Phosphotransferase) domain 1"/>
    <property type="match status" value="1"/>
</dbReference>
<protein>
    <recommendedName>
        <fullName evidence="1">Protein kinase domain-containing protein</fullName>
    </recommendedName>
</protein>
<dbReference type="AlphaFoldDB" id="A0AAV5SN58"/>
<comment type="caution">
    <text evidence="2">The sequence shown here is derived from an EMBL/GenBank/DDBJ whole genome shotgun (WGS) entry which is preliminary data.</text>
</comment>
<feature type="domain" description="Protein kinase" evidence="1">
    <location>
        <begin position="1"/>
        <end position="130"/>
    </location>
</feature>
<accession>A0AAV5SN58</accession>